<protein>
    <submittedName>
        <fullName evidence="9">MFS general substrate transporter</fullName>
    </submittedName>
</protein>
<evidence type="ECO:0000256" key="1">
    <source>
        <dbReference type="ARBA" id="ARBA00004141"/>
    </source>
</evidence>
<feature type="transmembrane region" description="Helical" evidence="7">
    <location>
        <begin position="813"/>
        <end position="840"/>
    </location>
</feature>
<evidence type="ECO:0000256" key="6">
    <source>
        <dbReference type="SAM" id="MobiDB-lite"/>
    </source>
</evidence>
<dbReference type="Pfam" id="PF07690">
    <property type="entry name" value="MFS_1"/>
    <property type="match status" value="2"/>
</dbReference>
<feature type="transmembrane region" description="Helical" evidence="7">
    <location>
        <begin position="665"/>
        <end position="685"/>
    </location>
</feature>
<comment type="caution">
    <text evidence="9">The sequence shown here is derived from an EMBL/GenBank/DDBJ whole genome shotgun (WGS) entry which is preliminary data.</text>
</comment>
<dbReference type="InterPro" id="IPR020846">
    <property type="entry name" value="MFS_dom"/>
</dbReference>
<dbReference type="InterPro" id="IPR011701">
    <property type="entry name" value="MFS"/>
</dbReference>
<dbReference type="GO" id="GO:0016020">
    <property type="term" value="C:membrane"/>
    <property type="evidence" value="ECO:0007669"/>
    <property type="project" value="UniProtKB-SubCell"/>
</dbReference>
<name>A0A8H7CHL7_9AGAR</name>
<dbReference type="GO" id="GO:0022857">
    <property type="term" value="F:transmembrane transporter activity"/>
    <property type="evidence" value="ECO:0007669"/>
    <property type="project" value="InterPro"/>
</dbReference>
<feature type="compositionally biased region" description="Basic and acidic residues" evidence="6">
    <location>
        <begin position="921"/>
        <end position="937"/>
    </location>
</feature>
<feature type="transmembrane region" description="Helical" evidence="7">
    <location>
        <begin position="301"/>
        <end position="322"/>
    </location>
</feature>
<feature type="transmembrane region" description="Helical" evidence="7">
    <location>
        <begin position="158"/>
        <end position="181"/>
    </location>
</feature>
<feature type="transmembrane region" description="Helical" evidence="7">
    <location>
        <begin position="100"/>
        <end position="119"/>
    </location>
</feature>
<sequence length="943" mass="100782">MAGTEPSSSLTETAGEETMQEPVPTRPAWRSVVLVSSCTLAMMTNIASSASVSIFLPLIGADLGIAEDQLQWLVSAYSLSSGCLLLLLGRLADLFGRKKFFLIGTAWLGVFSLGCGFAQNSTTLYILRGLQGVGPAAFIPACLGILAHAFPPSRARSIAFATFSAGAPVGGALGTQFGALLVQNTHITWRSPFFLFAGMSALCILGGIFAIGPDIPSTESDRRVDWIGAFLVTAGLVLLLFVLGQGQLAPQGWKTPYIIALLILSVVLIVLFILWEYRLEKSEGTLRPPLMKLTLWTRAKGRFAVIQVIAFLEWSAFLSWYFWAQARNFKSVRLLPTTVAGVLCNVFVMLAVSRIDVAHSELASQASAHYCSRSSTHLRHIGRTDSPSPIVSVFGADFVFAAGTLFVAKVSLPHEQSLAGGLFQTLTQLGTAFGLAITTIVHNAVGGESTGDDAPLKAYQAAQWTAFGMAMLCMMLAAGFLRGVGPVGVDERDKPDQQAPQEEKRIAEDQLQWLASAYSLSSGCLLLLLGRLADLFGRKKFFLIGTAWLGVFSLGCGFAQNSTTLYILRGLQGVGPAAFIPACLGILAHAFPPSRARSIAFATFSAGAPVGAALGTQFGALLVQNTHITWRSPFFLFAGMSALCILGGIFAIGPDIPSTESDRRVDWIGAFLVTAGLVLLLFVLGQGQLAPQGWKTPYIIALLILSVVLIALFILWEYHLEKSEGTLRPPLMKLTLWTRAKGRFAVYYEDFVKLTPVHTAVRLLPTTVAGVLCNVFVMLAVSRIDVAVLITFGTCFTGIGALLFAIIHPSAPYWAYGFPSPIVSVFGVDFVFAAGTLFVAKVSLPHEQSLAGGLFQTLTQLGTAFGLAITTIVHNAVGGESTGDDAPLKAYQAAQWTAFGMAMLCMMLAAGFLRGVGPVGVDERDKPDQQAPQEEKSIPVIKK</sequence>
<dbReference type="Proteomes" id="UP000620124">
    <property type="component" value="Unassembled WGS sequence"/>
</dbReference>
<feature type="region of interest" description="Disordered" evidence="6">
    <location>
        <begin position="921"/>
        <end position="943"/>
    </location>
</feature>
<feature type="transmembrane region" description="Helical" evidence="7">
    <location>
        <begin position="511"/>
        <end position="529"/>
    </location>
</feature>
<feature type="transmembrane region" description="Helical" evidence="7">
    <location>
        <begin position="224"/>
        <end position="244"/>
    </location>
</feature>
<evidence type="ECO:0000313" key="9">
    <source>
        <dbReference type="EMBL" id="KAF7335743.1"/>
    </source>
</evidence>
<evidence type="ECO:0000256" key="7">
    <source>
        <dbReference type="SAM" id="Phobius"/>
    </source>
</evidence>
<evidence type="ECO:0000256" key="3">
    <source>
        <dbReference type="ARBA" id="ARBA00022692"/>
    </source>
</evidence>
<keyword evidence="10" id="KW-1185">Reference proteome</keyword>
<evidence type="ECO:0000256" key="2">
    <source>
        <dbReference type="ARBA" id="ARBA00022448"/>
    </source>
</evidence>
<dbReference type="SUPFAM" id="SSF103473">
    <property type="entry name" value="MFS general substrate transporter"/>
    <property type="match status" value="4"/>
</dbReference>
<reference evidence="9" key="1">
    <citation type="submission" date="2020-05" db="EMBL/GenBank/DDBJ databases">
        <title>Mycena genomes resolve the evolution of fungal bioluminescence.</title>
        <authorList>
            <person name="Tsai I.J."/>
        </authorList>
    </citation>
    <scope>NUCLEOTIDE SEQUENCE</scope>
    <source>
        <strain evidence="9">CCC161011</strain>
    </source>
</reference>
<feature type="transmembrane region" description="Helical" evidence="7">
    <location>
        <begin position="566"/>
        <end position="587"/>
    </location>
</feature>
<dbReference type="PANTHER" id="PTHR42718">
    <property type="entry name" value="MAJOR FACILITATOR SUPERFAMILY MULTIDRUG TRANSPORTER MFSC"/>
    <property type="match status" value="1"/>
</dbReference>
<gene>
    <name evidence="9" type="ORF">MVEN_02230000</name>
</gene>
<feature type="transmembrane region" description="Helical" evidence="7">
    <location>
        <begin position="193"/>
        <end position="212"/>
    </location>
</feature>
<dbReference type="PROSITE" id="PS50850">
    <property type="entry name" value="MFS"/>
    <property type="match status" value="2"/>
</dbReference>
<dbReference type="InterPro" id="IPR036259">
    <property type="entry name" value="MFS_trans_sf"/>
</dbReference>
<evidence type="ECO:0000256" key="5">
    <source>
        <dbReference type="ARBA" id="ARBA00023136"/>
    </source>
</evidence>
<feature type="transmembrane region" description="Helical" evidence="7">
    <location>
        <begin position="599"/>
        <end position="622"/>
    </location>
</feature>
<keyword evidence="3 7" id="KW-0812">Transmembrane</keyword>
<feature type="compositionally biased region" description="Polar residues" evidence="6">
    <location>
        <begin position="1"/>
        <end position="12"/>
    </location>
</feature>
<dbReference type="EMBL" id="JACAZI010000024">
    <property type="protein sequence ID" value="KAF7335743.1"/>
    <property type="molecule type" value="Genomic_DNA"/>
</dbReference>
<keyword evidence="5 7" id="KW-0472">Membrane</keyword>
<evidence type="ECO:0000313" key="10">
    <source>
        <dbReference type="Proteomes" id="UP000620124"/>
    </source>
</evidence>
<accession>A0A8H7CHL7</accession>
<dbReference type="Gene3D" id="1.20.1250.20">
    <property type="entry name" value="MFS general substrate transporter like domains"/>
    <property type="match status" value="3"/>
</dbReference>
<feature type="transmembrane region" description="Helical" evidence="7">
    <location>
        <begin position="256"/>
        <end position="277"/>
    </location>
</feature>
<feature type="transmembrane region" description="Helical" evidence="7">
    <location>
        <begin position="464"/>
        <end position="484"/>
    </location>
</feature>
<feature type="domain" description="Major facilitator superfamily (MFS) profile" evidence="8">
    <location>
        <begin position="34"/>
        <end position="480"/>
    </location>
</feature>
<feature type="transmembrane region" description="Helical" evidence="7">
    <location>
        <begin position="541"/>
        <end position="560"/>
    </location>
</feature>
<evidence type="ECO:0000256" key="4">
    <source>
        <dbReference type="ARBA" id="ARBA00022989"/>
    </source>
</evidence>
<dbReference type="AlphaFoldDB" id="A0A8H7CHL7"/>
<feature type="transmembrane region" description="Helical" evidence="7">
    <location>
        <begin position="786"/>
        <end position="807"/>
    </location>
</feature>
<dbReference type="InterPro" id="IPR005829">
    <property type="entry name" value="Sugar_transporter_CS"/>
</dbReference>
<feature type="transmembrane region" description="Helical" evidence="7">
    <location>
        <begin position="634"/>
        <end position="653"/>
    </location>
</feature>
<keyword evidence="4 7" id="KW-1133">Transmembrane helix</keyword>
<feature type="transmembrane region" description="Helical" evidence="7">
    <location>
        <begin position="334"/>
        <end position="352"/>
    </location>
</feature>
<dbReference type="PANTHER" id="PTHR42718:SF9">
    <property type="entry name" value="MAJOR FACILITATOR SUPERFAMILY MULTIDRUG TRANSPORTER MFSC"/>
    <property type="match status" value="1"/>
</dbReference>
<keyword evidence="2" id="KW-0813">Transport</keyword>
<dbReference type="OrthoDB" id="5086884at2759"/>
<evidence type="ECO:0000259" key="8">
    <source>
        <dbReference type="PROSITE" id="PS50850"/>
    </source>
</evidence>
<dbReference type="PROSITE" id="PS00216">
    <property type="entry name" value="SUGAR_TRANSPORT_1"/>
    <property type="match status" value="1"/>
</dbReference>
<proteinExistence type="predicted"/>
<feature type="transmembrane region" description="Helical" evidence="7">
    <location>
        <begin position="893"/>
        <end position="916"/>
    </location>
</feature>
<feature type="transmembrane region" description="Helical" evidence="7">
    <location>
        <begin position="852"/>
        <end position="873"/>
    </location>
</feature>
<feature type="region of interest" description="Disordered" evidence="6">
    <location>
        <begin position="1"/>
        <end position="24"/>
    </location>
</feature>
<feature type="domain" description="Major facilitator superfamily (MFS) profile" evidence="8">
    <location>
        <begin position="471"/>
        <end position="921"/>
    </location>
</feature>
<feature type="transmembrane region" description="Helical" evidence="7">
    <location>
        <begin position="697"/>
        <end position="718"/>
    </location>
</feature>
<organism evidence="9 10">
    <name type="scientific">Mycena venus</name>
    <dbReference type="NCBI Taxonomy" id="2733690"/>
    <lineage>
        <taxon>Eukaryota</taxon>
        <taxon>Fungi</taxon>
        <taxon>Dikarya</taxon>
        <taxon>Basidiomycota</taxon>
        <taxon>Agaricomycotina</taxon>
        <taxon>Agaricomycetes</taxon>
        <taxon>Agaricomycetidae</taxon>
        <taxon>Agaricales</taxon>
        <taxon>Marasmiineae</taxon>
        <taxon>Mycenaceae</taxon>
        <taxon>Mycena</taxon>
    </lineage>
</organism>
<comment type="subcellular location">
    <subcellularLocation>
        <location evidence="1">Membrane</location>
        <topology evidence="1">Multi-pass membrane protein</topology>
    </subcellularLocation>
</comment>
<feature type="transmembrane region" description="Helical" evidence="7">
    <location>
        <begin position="125"/>
        <end position="146"/>
    </location>
</feature>